<comment type="caution">
    <text evidence="3">The sequence shown here is derived from an EMBL/GenBank/DDBJ whole genome shotgun (WGS) entry which is preliminary data.</text>
</comment>
<keyword evidence="1" id="KW-0479">Metal-binding</keyword>
<evidence type="ECO:0000313" key="3">
    <source>
        <dbReference type="EMBL" id="KAK0596973.1"/>
    </source>
</evidence>
<dbReference type="Proteomes" id="UP001168877">
    <property type="component" value="Unassembled WGS sequence"/>
</dbReference>
<dbReference type="InterPro" id="IPR018289">
    <property type="entry name" value="MULE_transposase_dom"/>
</dbReference>
<reference evidence="3" key="1">
    <citation type="journal article" date="2022" name="Plant J.">
        <title>Strategies of tolerance reflected in two North American maple genomes.</title>
        <authorList>
            <person name="McEvoy S.L."/>
            <person name="Sezen U.U."/>
            <person name="Trouern-Trend A."/>
            <person name="McMahon S.M."/>
            <person name="Schaberg P.G."/>
            <person name="Yang J."/>
            <person name="Wegrzyn J.L."/>
            <person name="Swenson N.G."/>
        </authorList>
    </citation>
    <scope>NUCLEOTIDE SEQUENCE</scope>
    <source>
        <strain evidence="3">NS2018</strain>
    </source>
</reference>
<evidence type="ECO:0000256" key="1">
    <source>
        <dbReference type="RuleBase" id="RU367018"/>
    </source>
</evidence>
<keyword evidence="1" id="KW-0862">Zinc</keyword>
<dbReference type="PANTHER" id="PTHR31669">
    <property type="entry name" value="PROTEIN FAR1-RELATED SEQUENCE 10-RELATED"/>
    <property type="match status" value="1"/>
</dbReference>
<name>A0AA39SUU1_ACESA</name>
<gene>
    <name evidence="3" type="ORF">LWI29_020610</name>
</gene>
<dbReference type="GO" id="GO:0008270">
    <property type="term" value="F:zinc ion binding"/>
    <property type="evidence" value="ECO:0007669"/>
    <property type="project" value="UniProtKB-UniRule"/>
</dbReference>
<evidence type="ECO:0000313" key="4">
    <source>
        <dbReference type="Proteomes" id="UP001168877"/>
    </source>
</evidence>
<comment type="similarity">
    <text evidence="1">Belongs to the FHY3/FAR1 family.</text>
</comment>
<dbReference type="EMBL" id="JAUESC010000004">
    <property type="protein sequence ID" value="KAK0596973.1"/>
    <property type="molecule type" value="Genomic_DNA"/>
</dbReference>
<organism evidence="3 4">
    <name type="scientific">Acer saccharum</name>
    <name type="common">Sugar maple</name>
    <dbReference type="NCBI Taxonomy" id="4024"/>
    <lineage>
        <taxon>Eukaryota</taxon>
        <taxon>Viridiplantae</taxon>
        <taxon>Streptophyta</taxon>
        <taxon>Embryophyta</taxon>
        <taxon>Tracheophyta</taxon>
        <taxon>Spermatophyta</taxon>
        <taxon>Magnoliopsida</taxon>
        <taxon>eudicotyledons</taxon>
        <taxon>Gunneridae</taxon>
        <taxon>Pentapetalae</taxon>
        <taxon>rosids</taxon>
        <taxon>malvids</taxon>
        <taxon>Sapindales</taxon>
        <taxon>Sapindaceae</taxon>
        <taxon>Hippocastanoideae</taxon>
        <taxon>Acereae</taxon>
        <taxon>Acer</taxon>
    </lineage>
</organism>
<proteinExistence type="inferred from homology"/>
<dbReference type="InterPro" id="IPR031052">
    <property type="entry name" value="FHY3/FAR1"/>
</dbReference>
<dbReference type="Pfam" id="PF10551">
    <property type="entry name" value="MULE"/>
    <property type="match status" value="1"/>
</dbReference>
<protein>
    <recommendedName>
        <fullName evidence="1">Protein FAR1-RELATED SEQUENCE</fullName>
    </recommendedName>
</protein>
<feature type="domain" description="MULE transposase" evidence="2">
    <location>
        <begin position="12"/>
        <end position="105"/>
    </location>
</feature>
<dbReference type="PANTHER" id="PTHR31669:SF281">
    <property type="entry name" value="PROTEIN FAR1-RELATED SEQUENCE"/>
    <property type="match status" value="1"/>
</dbReference>
<sequence length="263" mass="31397">MILDYGQFGDMVSFDTTYRTNKENRPLAVFVGFNHHREIIIFGVALMYDETTDSFIWLFETFLEAMSKKAPKTIFTNQDAAMAKAISFVMPDTYHRLCTWHIMQNALKKVNQLFRGPGGVNKVLSKFIYYYDEEGEFLAAWEKMLTEYNLHENDWFKRTFEVRKKWAYTYVRWTWSARLKSTQVSESINSDLKDYLQSNHDLVQFFKHFERVLNDKHYKELKAEYALCQKITQVQRPIKMLIEAGKVYTKIIFEEFQDEFMSV</sequence>
<evidence type="ECO:0000259" key="2">
    <source>
        <dbReference type="Pfam" id="PF10551"/>
    </source>
</evidence>
<keyword evidence="4" id="KW-1185">Reference proteome</keyword>
<reference evidence="3" key="2">
    <citation type="submission" date="2023-06" db="EMBL/GenBank/DDBJ databases">
        <authorList>
            <person name="Swenson N.G."/>
            <person name="Wegrzyn J.L."/>
            <person name="Mcevoy S.L."/>
        </authorList>
    </citation>
    <scope>NUCLEOTIDE SEQUENCE</scope>
    <source>
        <strain evidence="3">NS2018</strain>
        <tissue evidence="3">Leaf</tissue>
    </source>
</reference>
<comment type="function">
    <text evidence="1">Putative transcription activator involved in regulating light control of development.</text>
</comment>
<accession>A0AA39SUU1</accession>
<keyword evidence="1" id="KW-0539">Nucleus</keyword>
<comment type="subcellular location">
    <subcellularLocation>
        <location evidence="1">Nucleus</location>
    </subcellularLocation>
</comment>
<dbReference type="GO" id="GO:0005634">
    <property type="term" value="C:nucleus"/>
    <property type="evidence" value="ECO:0007669"/>
    <property type="project" value="UniProtKB-SubCell"/>
</dbReference>
<dbReference type="AlphaFoldDB" id="A0AA39SUU1"/>
<keyword evidence="1" id="KW-0863">Zinc-finger</keyword>
<dbReference type="GO" id="GO:0006355">
    <property type="term" value="P:regulation of DNA-templated transcription"/>
    <property type="evidence" value="ECO:0007669"/>
    <property type="project" value="UniProtKB-UniRule"/>
</dbReference>